<evidence type="ECO:0000256" key="2">
    <source>
        <dbReference type="ARBA" id="ARBA00022722"/>
    </source>
</evidence>
<reference evidence="8 9" key="1">
    <citation type="submission" date="2020-04" db="EMBL/GenBank/DDBJ databases">
        <title>Genome sequence for Sphingorhabdus sp. strain M1.</title>
        <authorList>
            <person name="Park S.-J."/>
        </authorList>
    </citation>
    <scope>NUCLEOTIDE SEQUENCE [LARGE SCALE GENOMIC DNA]</scope>
    <source>
        <strain evidence="8 9">JK6</strain>
    </source>
</reference>
<evidence type="ECO:0000256" key="6">
    <source>
        <dbReference type="ARBA" id="ARBA00022833"/>
    </source>
</evidence>
<feature type="binding site" evidence="7">
    <location>
        <position position="132"/>
    </location>
    <ligand>
        <name>Zn(2+)</name>
        <dbReference type="ChEBI" id="CHEBI:29105"/>
        <note>catalytic</note>
    </ligand>
</feature>
<keyword evidence="7" id="KW-0698">rRNA processing</keyword>
<gene>
    <name evidence="7 8" type="primary">ybeY</name>
    <name evidence="8" type="ORF">HF685_03705</name>
</gene>
<accession>A0A6H2DQP8</accession>
<evidence type="ECO:0000256" key="7">
    <source>
        <dbReference type="HAMAP-Rule" id="MF_00009"/>
    </source>
</evidence>
<organism evidence="8 9">
    <name type="scientific">Parasphingorhabdus halotolerans</name>
    <dbReference type="NCBI Taxonomy" id="2725558"/>
    <lineage>
        <taxon>Bacteria</taxon>
        <taxon>Pseudomonadati</taxon>
        <taxon>Pseudomonadota</taxon>
        <taxon>Alphaproteobacteria</taxon>
        <taxon>Sphingomonadales</taxon>
        <taxon>Sphingomonadaceae</taxon>
        <taxon>Parasphingorhabdus</taxon>
    </lineage>
</organism>
<comment type="function">
    <text evidence="7">Single strand-specific metallo-endoribonuclease involved in late-stage 70S ribosome quality control and in maturation of the 3' terminus of the 16S rRNA.</text>
</comment>
<dbReference type="GO" id="GO:0008270">
    <property type="term" value="F:zinc ion binding"/>
    <property type="evidence" value="ECO:0007669"/>
    <property type="project" value="UniProtKB-UniRule"/>
</dbReference>
<evidence type="ECO:0000313" key="8">
    <source>
        <dbReference type="EMBL" id="QJB70654.1"/>
    </source>
</evidence>
<proteinExistence type="inferred from homology"/>
<keyword evidence="5 7" id="KW-0378">Hydrolase</keyword>
<keyword evidence="6 7" id="KW-0862">Zinc</keyword>
<keyword evidence="2 7" id="KW-0540">Nuclease</keyword>
<dbReference type="KEGG" id="phao:HF685_03705"/>
<keyword evidence="7" id="KW-0963">Cytoplasm</keyword>
<dbReference type="HAMAP" id="MF_00009">
    <property type="entry name" value="Endoribonucl_YbeY"/>
    <property type="match status" value="1"/>
</dbReference>
<dbReference type="SUPFAM" id="SSF55486">
    <property type="entry name" value="Metalloproteases ('zincins'), catalytic domain"/>
    <property type="match status" value="1"/>
</dbReference>
<dbReference type="InterPro" id="IPR002036">
    <property type="entry name" value="YbeY"/>
</dbReference>
<dbReference type="NCBIfam" id="TIGR00043">
    <property type="entry name" value="rRNA maturation RNase YbeY"/>
    <property type="match status" value="1"/>
</dbReference>
<evidence type="ECO:0000256" key="4">
    <source>
        <dbReference type="ARBA" id="ARBA00022759"/>
    </source>
</evidence>
<dbReference type="PROSITE" id="PS01306">
    <property type="entry name" value="UPF0054"/>
    <property type="match status" value="1"/>
</dbReference>
<dbReference type="Pfam" id="PF02130">
    <property type="entry name" value="YbeY"/>
    <property type="match status" value="1"/>
</dbReference>
<dbReference type="PANTHER" id="PTHR46986">
    <property type="entry name" value="ENDORIBONUCLEASE YBEY, CHLOROPLASTIC"/>
    <property type="match status" value="1"/>
</dbReference>
<dbReference type="EMBL" id="CP051217">
    <property type="protein sequence ID" value="QJB70654.1"/>
    <property type="molecule type" value="Genomic_DNA"/>
</dbReference>
<evidence type="ECO:0000256" key="3">
    <source>
        <dbReference type="ARBA" id="ARBA00022723"/>
    </source>
</evidence>
<dbReference type="EC" id="3.1.-.-" evidence="7"/>
<keyword evidence="4 7" id="KW-0255">Endonuclease</keyword>
<dbReference type="GO" id="GO:0006364">
    <property type="term" value="P:rRNA processing"/>
    <property type="evidence" value="ECO:0007669"/>
    <property type="project" value="UniProtKB-UniRule"/>
</dbReference>
<dbReference type="GO" id="GO:0005737">
    <property type="term" value="C:cytoplasm"/>
    <property type="evidence" value="ECO:0007669"/>
    <property type="project" value="UniProtKB-SubCell"/>
</dbReference>
<dbReference type="AlphaFoldDB" id="A0A6H2DQP8"/>
<comment type="subcellular location">
    <subcellularLocation>
        <location evidence="7">Cytoplasm</location>
    </subcellularLocation>
</comment>
<evidence type="ECO:0000256" key="5">
    <source>
        <dbReference type="ARBA" id="ARBA00022801"/>
    </source>
</evidence>
<dbReference type="GO" id="GO:0004521">
    <property type="term" value="F:RNA endonuclease activity"/>
    <property type="evidence" value="ECO:0007669"/>
    <property type="project" value="UniProtKB-UniRule"/>
</dbReference>
<comment type="cofactor">
    <cofactor evidence="7">
        <name>Zn(2+)</name>
        <dbReference type="ChEBI" id="CHEBI:29105"/>
    </cofactor>
    <text evidence="7">Binds 1 zinc ion.</text>
</comment>
<keyword evidence="7" id="KW-0690">Ribosome biogenesis</keyword>
<dbReference type="Proteomes" id="UP000501600">
    <property type="component" value="Chromosome"/>
</dbReference>
<keyword evidence="3 7" id="KW-0479">Metal-binding</keyword>
<dbReference type="PANTHER" id="PTHR46986:SF1">
    <property type="entry name" value="ENDORIBONUCLEASE YBEY, CHLOROPLASTIC"/>
    <property type="match status" value="1"/>
</dbReference>
<dbReference type="InterPro" id="IPR023091">
    <property type="entry name" value="MetalPrtase_cat_dom_sf_prd"/>
</dbReference>
<feature type="binding site" evidence="7">
    <location>
        <position position="128"/>
    </location>
    <ligand>
        <name>Zn(2+)</name>
        <dbReference type="ChEBI" id="CHEBI:29105"/>
        <note>catalytic</note>
    </ligand>
</feature>
<evidence type="ECO:0000256" key="1">
    <source>
        <dbReference type="ARBA" id="ARBA00010875"/>
    </source>
</evidence>
<comment type="similarity">
    <text evidence="1 7">Belongs to the endoribonuclease YbeY family.</text>
</comment>
<evidence type="ECO:0000313" key="9">
    <source>
        <dbReference type="Proteomes" id="UP000501600"/>
    </source>
</evidence>
<feature type="binding site" evidence="7">
    <location>
        <position position="138"/>
    </location>
    <ligand>
        <name>Zn(2+)</name>
        <dbReference type="ChEBI" id="CHEBI:29105"/>
        <note>catalytic</note>
    </ligand>
</feature>
<keyword evidence="9" id="KW-1185">Reference proteome</keyword>
<dbReference type="InterPro" id="IPR020549">
    <property type="entry name" value="YbeY_CS"/>
</dbReference>
<dbReference type="GO" id="GO:0004222">
    <property type="term" value="F:metalloendopeptidase activity"/>
    <property type="evidence" value="ECO:0007669"/>
    <property type="project" value="InterPro"/>
</dbReference>
<name>A0A6H2DQP8_9SPHN</name>
<protein>
    <recommendedName>
        <fullName evidence="7">Endoribonuclease YbeY</fullName>
        <ecNumber evidence="7">3.1.-.-</ecNumber>
    </recommendedName>
</protein>
<sequence>MLEVEIDRSPKWPTDINWEAISKAASAAAISITPFAKMAEQPFALEISVKFAENGEVKQLNKDYRHKDKPTNILSFPQVQRDLLSGLANSDDGEILLGDMILARDICIDEAKDKDVTLSDHVSHLLVHGTLHLLGYDHDDEADALIMEALEVRALKNLGIADPYADQSQ</sequence>
<dbReference type="Gene3D" id="3.40.390.30">
    <property type="entry name" value="Metalloproteases ('zincins'), catalytic domain"/>
    <property type="match status" value="1"/>
</dbReference>